<dbReference type="Gene3D" id="2.40.30.170">
    <property type="match status" value="1"/>
</dbReference>
<dbReference type="AlphaFoldDB" id="A0A9W5B743"/>
<protein>
    <submittedName>
        <fullName evidence="9">RND family efflux transporter, MFP subunit</fullName>
    </submittedName>
</protein>
<dbReference type="Proteomes" id="UP000191933">
    <property type="component" value="Unassembled WGS sequence"/>
</dbReference>
<feature type="domain" description="CzcB-like C-terminal circularly permuted SH3-like" evidence="8">
    <location>
        <begin position="411"/>
        <end position="471"/>
    </location>
</feature>
<evidence type="ECO:0000256" key="2">
    <source>
        <dbReference type="ARBA" id="ARBA00022448"/>
    </source>
</evidence>
<evidence type="ECO:0000259" key="7">
    <source>
        <dbReference type="Pfam" id="PF25954"/>
    </source>
</evidence>
<dbReference type="SUPFAM" id="SSF111369">
    <property type="entry name" value="HlyD-like secretion proteins"/>
    <property type="match status" value="1"/>
</dbReference>
<keyword evidence="2" id="KW-0813">Transport</keyword>
<dbReference type="Pfam" id="PF25975">
    <property type="entry name" value="CzcB_C"/>
    <property type="match status" value="1"/>
</dbReference>
<dbReference type="FunFam" id="2.40.30.170:FF:000010">
    <property type="entry name" value="Efflux RND transporter periplasmic adaptor subunit"/>
    <property type="match status" value="1"/>
</dbReference>
<organism evidence="9 10">
    <name type="scientific">Agrobacterium genomosp. 2 str. CFBP 5494</name>
    <dbReference type="NCBI Taxonomy" id="1183436"/>
    <lineage>
        <taxon>Bacteria</taxon>
        <taxon>Pseudomonadati</taxon>
        <taxon>Pseudomonadota</taxon>
        <taxon>Alphaproteobacteria</taxon>
        <taxon>Hyphomicrobiales</taxon>
        <taxon>Rhizobiaceae</taxon>
        <taxon>Rhizobium/Agrobacterium group</taxon>
        <taxon>Agrobacterium</taxon>
        <taxon>Agrobacterium tumefaciens complex</taxon>
    </lineage>
</organism>
<dbReference type="GO" id="GO:0016020">
    <property type="term" value="C:membrane"/>
    <property type="evidence" value="ECO:0007669"/>
    <property type="project" value="InterPro"/>
</dbReference>
<dbReference type="Pfam" id="PF25954">
    <property type="entry name" value="Beta-barrel_RND_2"/>
    <property type="match status" value="1"/>
</dbReference>
<dbReference type="InterPro" id="IPR058649">
    <property type="entry name" value="CzcB_C"/>
</dbReference>
<dbReference type="NCBIfam" id="TIGR01730">
    <property type="entry name" value="RND_mfp"/>
    <property type="match status" value="1"/>
</dbReference>
<dbReference type="GO" id="GO:0030288">
    <property type="term" value="C:outer membrane-bounded periplasmic space"/>
    <property type="evidence" value="ECO:0007669"/>
    <property type="project" value="TreeGrafter"/>
</dbReference>
<proteinExistence type="inferred from homology"/>
<sequence length="491" mass="51456">MKTAALILSACSLAVGGGGGYLLGAGRVAVPDVAAIRLSMTKLPAAAEEARSAGTDPVVYYRHPDGDPAWSAGPAKTPDGRVYLPVRASEDVSFADKPEGAQPGKTAQGAQPDAKVSDAGSGGAPASGRKILYYRNPMGLPDTSKVPKKDSMGMDYVPVYEGEAEEGSTVRVPLGKLQRTGVRTADVTMESLPTTLRVPGVVMLDDRRIHTVSMRSDSFVEDVAPVTAGSRVKAGETLFRFYSKDVATAASEYANVVAGGGDTAGSALRLRNLGMSDRMVEAIRRDRKVPSSISFEAPVDGIVVERSTTPGSMAEPGDVLFRIADIREVWMVADVPESQLAAVAVGAEATVAVGARPGATVRGVVEVVDPEIREQTRTARVRIRLPNPDGRLLPNMFGTVVIATGRPDPVVSVPNDAIVDTGSRRVVFIDKGEGRFEPRDVEVGVRAAQRTEVTSGLTAGERVVVAANFLLDAESNLNSALNALAAGDARP</sequence>
<keyword evidence="4" id="KW-0406">Ion transport</keyword>
<feature type="domain" description="CusB-like barrel-sandwich hybrid" evidence="6">
    <location>
        <begin position="210"/>
        <end position="324"/>
    </location>
</feature>
<evidence type="ECO:0000256" key="4">
    <source>
        <dbReference type="ARBA" id="ARBA00023065"/>
    </source>
</evidence>
<comment type="caution">
    <text evidence="9">The sequence shown here is derived from an EMBL/GenBank/DDBJ whole genome shotgun (WGS) entry which is preliminary data.</text>
</comment>
<dbReference type="RefSeq" id="WP_072492802.1">
    <property type="nucleotide sequence ID" value="NZ_LT009720.1"/>
</dbReference>
<reference evidence="9 10" key="1">
    <citation type="submission" date="2016-01" db="EMBL/GenBank/DDBJ databases">
        <authorList>
            <person name="Regsiter A."/>
            <person name="william w."/>
        </authorList>
    </citation>
    <scope>NUCLEOTIDE SEQUENCE [LARGE SCALE GENOMIC DNA]</scope>
    <source>
        <strain evidence="9 10">CFBP 5494</strain>
    </source>
</reference>
<evidence type="ECO:0000256" key="5">
    <source>
        <dbReference type="SAM" id="MobiDB-lite"/>
    </source>
</evidence>
<gene>
    <name evidence="9" type="ORF">AGR2A_pa40108</name>
</gene>
<keyword evidence="3" id="KW-0732">Signal</keyword>
<evidence type="ECO:0000313" key="10">
    <source>
        <dbReference type="Proteomes" id="UP000191933"/>
    </source>
</evidence>
<feature type="region of interest" description="Disordered" evidence="5">
    <location>
        <begin position="94"/>
        <end position="130"/>
    </location>
</feature>
<dbReference type="FunFam" id="2.40.420.20:FF:000003">
    <property type="entry name" value="Cation efflux system protein cusB"/>
    <property type="match status" value="1"/>
</dbReference>
<dbReference type="PANTHER" id="PTHR30097">
    <property type="entry name" value="CATION EFFLUX SYSTEM PROTEIN CUSB"/>
    <property type="match status" value="1"/>
</dbReference>
<dbReference type="Pfam" id="PF25919">
    <property type="entry name" value="BSH_CusB"/>
    <property type="match status" value="1"/>
</dbReference>
<dbReference type="GO" id="GO:0046914">
    <property type="term" value="F:transition metal ion binding"/>
    <property type="evidence" value="ECO:0007669"/>
    <property type="project" value="TreeGrafter"/>
</dbReference>
<accession>A0A9W5B743</accession>
<dbReference type="GO" id="GO:0060003">
    <property type="term" value="P:copper ion export"/>
    <property type="evidence" value="ECO:0007669"/>
    <property type="project" value="TreeGrafter"/>
</dbReference>
<evidence type="ECO:0000259" key="8">
    <source>
        <dbReference type="Pfam" id="PF25975"/>
    </source>
</evidence>
<evidence type="ECO:0000313" key="9">
    <source>
        <dbReference type="EMBL" id="CUX02187.1"/>
    </source>
</evidence>
<dbReference type="GO" id="GO:0022857">
    <property type="term" value="F:transmembrane transporter activity"/>
    <property type="evidence" value="ECO:0007669"/>
    <property type="project" value="InterPro"/>
</dbReference>
<dbReference type="InterPro" id="IPR051909">
    <property type="entry name" value="MFP_Cation_Efflux"/>
</dbReference>
<evidence type="ECO:0000256" key="1">
    <source>
        <dbReference type="ARBA" id="ARBA00009477"/>
    </source>
</evidence>
<dbReference type="GO" id="GO:0015679">
    <property type="term" value="P:plasma membrane copper ion transport"/>
    <property type="evidence" value="ECO:0007669"/>
    <property type="project" value="TreeGrafter"/>
</dbReference>
<dbReference type="InterPro" id="IPR006143">
    <property type="entry name" value="RND_pump_MFP"/>
</dbReference>
<feature type="domain" description="CusB-like beta-barrel" evidence="7">
    <location>
        <begin position="328"/>
        <end position="404"/>
    </location>
</feature>
<keyword evidence="10" id="KW-1185">Reference proteome</keyword>
<dbReference type="Gene3D" id="2.40.420.20">
    <property type="match status" value="1"/>
</dbReference>
<dbReference type="InterPro" id="IPR058792">
    <property type="entry name" value="Beta-barrel_RND_2"/>
</dbReference>
<dbReference type="EMBL" id="FBVY01000042">
    <property type="protein sequence ID" value="CUX02187.1"/>
    <property type="molecule type" value="Genomic_DNA"/>
</dbReference>
<comment type="similarity">
    <text evidence="1">Belongs to the membrane fusion protein (MFP) (TC 8.A.1) family.</text>
</comment>
<name>A0A9W5B743_9HYPH</name>
<dbReference type="PANTHER" id="PTHR30097:SF15">
    <property type="entry name" value="CATION EFFLUX SYSTEM PROTEIN CUSB"/>
    <property type="match status" value="1"/>
</dbReference>
<evidence type="ECO:0000256" key="3">
    <source>
        <dbReference type="ARBA" id="ARBA00022729"/>
    </source>
</evidence>
<dbReference type="InterPro" id="IPR058790">
    <property type="entry name" value="BSH_CusB"/>
</dbReference>
<evidence type="ECO:0000259" key="6">
    <source>
        <dbReference type="Pfam" id="PF25919"/>
    </source>
</evidence>